<name>A0A9P8UZS2_9PEZI</name>
<sequence length="224" mass="22288">MKSAAIVATGITAVSAFNVFPRQNDNATCAAALSDAQSILESYPPIPTDEAFLTWVFEQDLPTGEEAEKAENPCYIPAASGDPSNVATYSSFIAQVTSWIGENRDSVASVYSACESNSVFRSIRGEFGLPDDASSLCESFTIGTVASSGSGSVPSSAAASTTGSGSGPLPTGAPNATTTTGTGHSSSGGEAAASSSEPAEGSAARQTGMTVAALVGVVAAVALL</sequence>
<feature type="region of interest" description="Disordered" evidence="1">
    <location>
        <begin position="147"/>
        <end position="204"/>
    </location>
</feature>
<protein>
    <submittedName>
        <fullName evidence="2">Uncharacterized protein</fullName>
    </submittedName>
</protein>
<dbReference type="Proteomes" id="UP000770015">
    <property type="component" value="Unassembled WGS sequence"/>
</dbReference>
<proteinExistence type="predicted"/>
<dbReference type="EMBL" id="JAGSXJ010000049">
    <property type="protein sequence ID" value="KAH6661822.1"/>
    <property type="molecule type" value="Genomic_DNA"/>
</dbReference>
<dbReference type="AlphaFoldDB" id="A0A9P8UZS2"/>
<comment type="caution">
    <text evidence="2">The sequence shown here is derived from an EMBL/GenBank/DDBJ whole genome shotgun (WGS) entry which is preliminary data.</text>
</comment>
<evidence type="ECO:0000313" key="3">
    <source>
        <dbReference type="Proteomes" id="UP000770015"/>
    </source>
</evidence>
<keyword evidence="3" id="KW-1185">Reference proteome</keyword>
<reference evidence="2" key="1">
    <citation type="journal article" date="2021" name="Nat. Commun.">
        <title>Genetic determinants of endophytism in the Arabidopsis root mycobiome.</title>
        <authorList>
            <person name="Mesny F."/>
            <person name="Miyauchi S."/>
            <person name="Thiergart T."/>
            <person name="Pickel B."/>
            <person name="Atanasova L."/>
            <person name="Karlsson M."/>
            <person name="Huettel B."/>
            <person name="Barry K.W."/>
            <person name="Haridas S."/>
            <person name="Chen C."/>
            <person name="Bauer D."/>
            <person name="Andreopoulos W."/>
            <person name="Pangilinan J."/>
            <person name="LaButti K."/>
            <person name="Riley R."/>
            <person name="Lipzen A."/>
            <person name="Clum A."/>
            <person name="Drula E."/>
            <person name="Henrissat B."/>
            <person name="Kohler A."/>
            <person name="Grigoriev I.V."/>
            <person name="Martin F.M."/>
            <person name="Hacquard S."/>
        </authorList>
    </citation>
    <scope>NUCLEOTIDE SEQUENCE</scope>
    <source>
        <strain evidence="2">MPI-SDFR-AT-0117</strain>
    </source>
</reference>
<accession>A0A9P8UZS2</accession>
<evidence type="ECO:0000313" key="2">
    <source>
        <dbReference type="EMBL" id="KAH6661822.1"/>
    </source>
</evidence>
<evidence type="ECO:0000256" key="1">
    <source>
        <dbReference type="SAM" id="MobiDB-lite"/>
    </source>
</evidence>
<gene>
    <name evidence="2" type="ORF">F5X68DRAFT_266286</name>
</gene>
<organism evidence="2 3">
    <name type="scientific">Plectosphaerella plurivora</name>
    <dbReference type="NCBI Taxonomy" id="936078"/>
    <lineage>
        <taxon>Eukaryota</taxon>
        <taxon>Fungi</taxon>
        <taxon>Dikarya</taxon>
        <taxon>Ascomycota</taxon>
        <taxon>Pezizomycotina</taxon>
        <taxon>Sordariomycetes</taxon>
        <taxon>Hypocreomycetidae</taxon>
        <taxon>Glomerellales</taxon>
        <taxon>Plectosphaerellaceae</taxon>
        <taxon>Plectosphaerella</taxon>
    </lineage>
</organism>